<dbReference type="GO" id="GO:0005737">
    <property type="term" value="C:cytoplasm"/>
    <property type="evidence" value="ECO:0007669"/>
    <property type="project" value="TreeGrafter"/>
</dbReference>
<dbReference type="EMBL" id="NDHI03003419">
    <property type="protein sequence ID" value="PNJ57712.1"/>
    <property type="molecule type" value="Genomic_DNA"/>
</dbReference>
<dbReference type="InterPro" id="IPR016024">
    <property type="entry name" value="ARM-type_fold"/>
</dbReference>
<feature type="region of interest" description="Disordered" evidence="2">
    <location>
        <begin position="46"/>
        <end position="98"/>
    </location>
</feature>
<dbReference type="AlphaFoldDB" id="A0A2J8VJL6"/>
<dbReference type="InterPro" id="IPR011989">
    <property type="entry name" value="ARM-like"/>
</dbReference>
<feature type="region of interest" description="Disordered" evidence="2">
    <location>
        <begin position="1"/>
        <end position="32"/>
    </location>
</feature>
<feature type="non-terminal residue" evidence="6">
    <location>
        <position position="1"/>
    </location>
</feature>
<proteinExistence type="predicted"/>
<feature type="compositionally biased region" description="Polar residues" evidence="2">
    <location>
        <begin position="1"/>
        <end position="14"/>
    </location>
</feature>
<evidence type="ECO:0000256" key="1">
    <source>
        <dbReference type="ARBA" id="ARBA00022737"/>
    </source>
</evidence>
<feature type="domain" description="Maestro/Maestro-like HEAT-repeats" evidence="5">
    <location>
        <begin position="789"/>
        <end position="1048"/>
    </location>
</feature>
<dbReference type="Pfam" id="PF21047">
    <property type="entry name" value="HEAT_Maestro"/>
    <property type="match status" value="1"/>
</dbReference>
<dbReference type="Gene3D" id="1.25.10.10">
    <property type="entry name" value="Leucine-rich Repeat Variant"/>
    <property type="match status" value="1"/>
</dbReference>
<accession>A0A2J8VJL6</accession>
<keyword evidence="1" id="KW-0677">Repeat</keyword>
<evidence type="ECO:0000259" key="3">
    <source>
        <dbReference type="Pfam" id="PF21047"/>
    </source>
</evidence>
<dbReference type="STRING" id="9601.ENSPPYP00000012264"/>
<dbReference type="PANTHER" id="PTHR23120">
    <property type="entry name" value="MAESTRO-RELATED HEAT DOMAIN-CONTAINING"/>
    <property type="match status" value="1"/>
</dbReference>
<feature type="compositionally biased region" description="Polar residues" evidence="2">
    <location>
        <begin position="51"/>
        <end position="60"/>
    </location>
</feature>
<dbReference type="InterPro" id="IPR055406">
    <property type="entry name" value="HEAT_Maestro"/>
</dbReference>
<evidence type="ECO:0000259" key="4">
    <source>
        <dbReference type="Pfam" id="PF23210"/>
    </source>
</evidence>
<reference evidence="6" key="1">
    <citation type="submission" date="2017-12" db="EMBL/GenBank/DDBJ databases">
        <title>High-resolution comparative analysis of great ape genomes.</title>
        <authorList>
            <person name="Pollen A."/>
            <person name="Hastie A."/>
            <person name="Hormozdiari F."/>
            <person name="Dougherty M."/>
            <person name="Liu R."/>
            <person name="Chaisson M."/>
            <person name="Hoppe E."/>
            <person name="Hill C."/>
            <person name="Pang A."/>
            <person name="Hillier L."/>
            <person name="Baker C."/>
            <person name="Armstrong J."/>
            <person name="Shendure J."/>
            <person name="Paten B."/>
            <person name="Wilson R."/>
            <person name="Chao H."/>
            <person name="Schneider V."/>
            <person name="Ventura M."/>
            <person name="Kronenberg Z."/>
            <person name="Murali S."/>
            <person name="Gordon D."/>
            <person name="Cantsilieris S."/>
            <person name="Munson K."/>
            <person name="Nelson B."/>
            <person name="Raja A."/>
            <person name="Underwood J."/>
            <person name="Diekhans M."/>
            <person name="Fiddes I."/>
            <person name="Haussler D."/>
            <person name="Eichler E."/>
        </authorList>
    </citation>
    <scope>NUCLEOTIDE SEQUENCE [LARGE SCALE GENOMIC DNA]</scope>
    <source>
        <strain evidence="6">Susie</strain>
    </source>
</reference>
<dbReference type="InterPro" id="IPR048465">
    <property type="entry name" value="Maestro-like_HEAT"/>
</dbReference>
<dbReference type="InterPro" id="IPR045206">
    <property type="entry name" value="Maestro_heat-like_prot"/>
</dbReference>
<dbReference type="InterPro" id="IPR055408">
    <property type="entry name" value="HEAT_MROH2B-like"/>
</dbReference>
<sequence length="1072" mass="121545">VAGTPTSSQPSFGPSTRECPSQSLCPCPCPAGEGDPAWPALEQRLVASRGRQPSPQSHAQLLTRRRHSSEQVPPASEPQADFRSGKWLQEPATGDARDSRQALRARMSSKHRICSQEEVQEEVVIPCAYDSDSQSVDLELSNFETIKKGSSSIELTDLDIPDIPGLHCEPLSHSPRHLTQQDPLSEAIVEKLIQSIQKVFNGELKGELEKLKFLGNLSSLSQALPYDETAKSFIHSHIADIVHTLNVLVQEERPHSLSSPVRQEVFVTIADLSYQDVHLLFGSEDRAELFSLIIKSIITLPSVRTLTQIQEIMPNGTCNTECLYRQTFQAFSEMLQSLVVKDPHLENLDTIIKHLDPWLQSVKDHERERVTASIAQVLKCLSRHLILKLPLRFQRLGHLVALMALLCGDPQEKVAEEAAEGIHSLLHITLRLKYITHDKKNQQSLKRALTKCREFLELYSSAAKCFYSCPFRIAQVFEGFLDSDELCQFIMTTFDTLKNLKHPCIQRSAGELLLTLAKNAESQFEKVPEIMGVICAQLSIISQPRVRQQIINTVSLFISRPKYTDIVLSFLLCHPVPYNRHLAEVWRMLAVELPSTTWILWRLLRKLQKCHNEPAQEKMAYVAVAATDALYEVFLGNRLRAATFRLFPQLLMTLLIQIHHSIGLTMSDVDIPSGLYTEQEVPSEVTPLCFAMQATKTLLLRTCCLQEFNIMEKNKGWALLGGKDHHLQGVFLLANALLERNRLLAQKVMYLLVPLLNRGNDKHKLTSAGFFVELLRSPMAKRLPSIYSVARFKDWLQDGNHLFRILGLRGLYNLVGHQEMREDIKSLLPNIVDSLRETDEKIVLSAIQILLQLVRTMDFTTLAAMMRTLFSLFGDVRSDVHRFSVTLFGAAIKSVKNPDKKSIENQVLDSLVPLLLYSQDENDAVAEESRRVLTICAQFLKWKLPQEVYSKDPWHIKPTEAGTICRFFEKKCKGKINILEQTLMYSKNPKLPIRRSAVLFVGLLSKYVDHNELRRMGTDWIEDDLRDLLCDPEPSLCIIASQTLLLVQMARAKPKPKQRVNWLQKLMGRSSA</sequence>
<organism evidence="6">
    <name type="scientific">Pongo abelii</name>
    <name type="common">Sumatran orangutan</name>
    <name type="synonym">Pongo pygmaeus abelii</name>
    <dbReference type="NCBI Taxonomy" id="9601"/>
    <lineage>
        <taxon>Eukaryota</taxon>
        <taxon>Metazoa</taxon>
        <taxon>Chordata</taxon>
        <taxon>Craniata</taxon>
        <taxon>Vertebrata</taxon>
        <taxon>Euteleostomi</taxon>
        <taxon>Mammalia</taxon>
        <taxon>Eutheria</taxon>
        <taxon>Euarchontoglires</taxon>
        <taxon>Primates</taxon>
        <taxon>Haplorrhini</taxon>
        <taxon>Catarrhini</taxon>
        <taxon>Hominidae</taxon>
        <taxon>Pongo</taxon>
    </lineage>
</organism>
<gene>
    <name evidence="6" type="ORF">CR201_G0018702</name>
</gene>
<comment type="caution">
    <text evidence="6">The sequence shown here is derived from an EMBL/GenBank/DDBJ whole genome shotgun (WGS) entry which is preliminary data.</text>
</comment>
<feature type="domain" description="Maestro-like HEAT-repeats" evidence="3">
    <location>
        <begin position="365"/>
        <end position="600"/>
    </location>
</feature>
<protein>
    <submittedName>
        <fullName evidence="6">MROH8 isoform 1</fullName>
    </submittedName>
</protein>
<evidence type="ECO:0000313" key="6">
    <source>
        <dbReference type="EMBL" id="PNJ57712.1"/>
    </source>
</evidence>
<evidence type="ECO:0000256" key="2">
    <source>
        <dbReference type="SAM" id="MobiDB-lite"/>
    </source>
</evidence>
<dbReference type="SUPFAM" id="SSF48371">
    <property type="entry name" value="ARM repeat"/>
    <property type="match status" value="1"/>
</dbReference>
<name>A0A2J8VJL6_PONAB</name>
<dbReference type="Pfam" id="PF23210">
    <property type="entry name" value="HEAT_Maestro_2"/>
    <property type="match status" value="1"/>
</dbReference>
<evidence type="ECO:0000259" key="5">
    <source>
        <dbReference type="Pfam" id="PF23227"/>
    </source>
</evidence>
<feature type="domain" description="MROH2B-like HEAT-repeats" evidence="4">
    <location>
        <begin position="186"/>
        <end position="340"/>
    </location>
</feature>
<dbReference type="Pfam" id="PF23227">
    <property type="entry name" value="HEAT_MROH2B_C"/>
    <property type="match status" value="1"/>
</dbReference>
<dbReference type="PANTHER" id="PTHR23120:SF18">
    <property type="entry name" value="MAESTRO HEAT-LIKE REPEAT FAMILY MEMBER 8"/>
    <property type="match status" value="1"/>
</dbReference>